<organism evidence="2 3">
    <name type="scientific">Paeniglutamicibacter gangotriensis</name>
    <dbReference type="NCBI Taxonomy" id="254787"/>
    <lineage>
        <taxon>Bacteria</taxon>
        <taxon>Bacillati</taxon>
        <taxon>Actinomycetota</taxon>
        <taxon>Actinomycetes</taxon>
        <taxon>Micrococcales</taxon>
        <taxon>Micrococcaceae</taxon>
        <taxon>Paeniglutamicibacter</taxon>
    </lineage>
</organism>
<proteinExistence type="predicted"/>
<sequence>MSKSKSAKKARAGHPGRNPRAGASKFEDQVRAAMVPYLAELRAFFNQRHTPADSEAGVEGLVTLLTVHARLRNKVAVAELEHEALAIQFADLREIGDEVAQACASMLREFMLFLAESGRWSGSVEEFKMVFDLLSVQGGESPVVVPELDEASADERWAKLPIVSVARALLAWVGEGREVDGDGLLLDADLASAAAAVGLDVRYDPGAGQVPARWLPAAGSGVSSLAQLPKLGSYWDALLRAGVLSFQTDKVVPNPVVAEALEGEQGFSARGAKDLIAEGLYAHVLLHAVGPEGDHTVTQMTAALLAKAGSANPPRTELALAIPAPGELEPEQEHLQPLFAQTIPAAEALLRALEAEGMVRLGKHIRVPRVLRAPLERALTRVAEEVLGQ</sequence>
<evidence type="ECO:0000313" key="2">
    <source>
        <dbReference type="EMBL" id="KAA0977378.1"/>
    </source>
</evidence>
<evidence type="ECO:0000256" key="1">
    <source>
        <dbReference type="SAM" id="MobiDB-lite"/>
    </source>
</evidence>
<dbReference type="Proteomes" id="UP000323856">
    <property type="component" value="Unassembled WGS sequence"/>
</dbReference>
<accession>A0A5B0EFB9</accession>
<feature type="region of interest" description="Disordered" evidence="1">
    <location>
        <begin position="1"/>
        <end position="25"/>
    </location>
</feature>
<reference evidence="2 3" key="1">
    <citation type="submission" date="2019-07" db="EMBL/GenBank/DDBJ databases">
        <title>Analysis of the biochemical properties, biological activity and biotechnological potential of siderophores and biosurfactants produced by Antarctic psychrotolerant bacteria.</title>
        <authorList>
            <person name="Styczynski M."/>
            <person name="Krucon T."/>
            <person name="Decewicz P."/>
            <person name="Dziewit L."/>
        </authorList>
    </citation>
    <scope>NUCLEOTIDE SEQUENCE [LARGE SCALE GENOMIC DNA]</scope>
    <source>
        <strain evidence="2 3">ANT_H27</strain>
    </source>
</reference>
<dbReference type="EMBL" id="VOBL01000007">
    <property type="protein sequence ID" value="KAA0977378.1"/>
    <property type="molecule type" value="Genomic_DNA"/>
</dbReference>
<name>A0A5B0EFB9_9MICC</name>
<protein>
    <submittedName>
        <fullName evidence="2">Uncharacterized protein</fullName>
    </submittedName>
</protein>
<gene>
    <name evidence="2" type="ORF">FQ154_08785</name>
</gene>
<dbReference type="OrthoDB" id="9816539at2"/>
<evidence type="ECO:0000313" key="3">
    <source>
        <dbReference type="Proteomes" id="UP000323856"/>
    </source>
</evidence>
<comment type="caution">
    <text evidence="2">The sequence shown here is derived from an EMBL/GenBank/DDBJ whole genome shotgun (WGS) entry which is preliminary data.</text>
</comment>
<dbReference type="AlphaFoldDB" id="A0A5B0EFB9"/>
<dbReference type="RefSeq" id="WP_149619401.1">
    <property type="nucleotide sequence ID" value="NZ_JBITUG010000003.1"/>
</dbReference>
<feature type="compositionally biased region" description="Basic residues" evidence="1">
    <location>
        <begin position="1"/>
        <end position="14"/>
    </location>
</feature>